<evidence type="ECO:0000313" key="1">
    <source>
        <dbReference type="EMBL" id="GFN01368.1"/>
    </source>
</evidence>
<gene>
    <name evidence="1" type="ORF">Sfulv_61780</name>
</gene>
<name>A0A7J0CGG8_9ACTN</name>
<accession>A0A7J0CGG8</accession>
<keyword evidence="2" id="KW-1185">Reference proteome</keyword>
<dbReference type="AlphaFoldDB" id="A0A7J0CGG8"/>
<reference evidence="1 2" key="1">
    <citation type="submission" date="2020-05" db="EMBL/GenBank/DDBJ databases">
        <title>Whole genome shotgun sequence of Streptomyces fulvorobeus NBRC 15897.</title>
        <authorList>
            <person name="Komaki H."/>
            <person name="Tamura T."/>
        </authorList>
    </citation>
    <scope>NUCLEOTIDE SEQUENCE [LARGE SCALE GENOMIC DNA]</scope>
    <source>
        <strain evidence="1 2">NBRC 15897</strain>
    </source>
</reference>
<dbReference type="Proteomes" id="UP000498980">
    <property type="component" value="Unassembled WGS sequence"/>
</dbReference>
<sequence>MLESVQRGTGWPARIRAHRVPGLRRRRNSPPYRFRLKGDDVNRIRRLTAATPVATAGMRRRAATTAVTLTMAGTLGFGAMTPVASAANGPCYDGRCKITVSAPKTIKVDSRKFGFGKLKITSVSSRFVKMSAADGRLSGSTSPGGTVKFNNLKIWVKSVSGKKAKLQLFPTRY</sequence>
<proteinExistence type="predicted"/>
<protein>
    <submittedName>
        <fullName evidence="1">Uncharacterized protein</fullName>
    </submittedName>
</protein>
<organism evidence="1 2">
    <name type="scientific">Streptomyces fulvorobeus</name>
    <dbReference type="NCBI Taxonomy" id="284028"/>
    <lineage>
        <taxon>Bacteria</taxon>
        <taxon>Bacillati</taxon>
        <taxon>Actinomycetota</taxon>
        <taxon>Actinomycetes</taxon>
        <taxon>Kitasatosporales</taxon>
        <taxon>Streptomycetaceae</taxon>
        <taxon>Streptomyces</taxon>
    </lineage>
</organism>
<dbReference type="EMBL" id="BLWC01000001">
    <property type="protein sequence ID" value="GFN01368.1"/>
    <property type="molecule type" value="Genomic_DNA"/>
</dbReference>
<comment type="caution">
    <text evidence="1">The sequence shown here is derived from an EMBL/GenBank/DDBJ whole genome shotgun (WGS) entry which is preliminary data.</text>
</comment>
<evidence type="ECO:0000313" key="2">
    <source>
        <dbReference type="Proteomes" id="UP000498980"/>
    </source>
</evidence>